<dbReference type="EMBL" id="BARW01019079">
    <property type="protein sequence ID" value="GAI91098.1"/>
    <property type="molecule type" value="Genomic_DNA"/>
</dbReference>
<proteinExistence type="predicted"/>
<gene>
    <name evidence="2" type="ORF">S12H4_32523</name>
</gene>
<reference evidence="2" key="1">
    <citation type="journal article" date="2014" name="Front. Microbiol.">
        <title>High frequency of phylogenetically diverse reductive dehalogenase-homologous genes in deep subseafloor sedimentary metagenomes.</title>
        <authorList>
            <person name="Kawai M."/>
            <person name="Futagami T."/>
            <person name="Toyoda A."/>
            <person name="Takaki Y."/>
            <person name="Nishi S."/>
            <person name="Hori S."/>
            <person name="Arai W."/>
            <person name="Tsubouchi T."/>
            <person name="Morono Y."/>
            <person name="Uchiyama I."/>
            <person name="Ito T."/>
            <person name="Fujiyama A."/>
            <person name="Inagaki F."/>
            <person name="Takami H."/>
        </authorList>
    </citation>
    <scope>NUCLEOTIDE SEQUENCE</scope>
    <source>
        <strain evidence="2">Expedition CK06-06</strain>
    </source>
</reference>
<dbReference type="AlphaFoldDB" id="X1SDR6"/>
<comment type="caution">
    <text evidence="2">The sequence shown here is derived from an EMBL/GenBank/DDBJ whole genome shotgun (WGS) entry which is preliminary data.</text>
</comment>
<name>X1SDR6_9ZZZZ</name>
<accession>X1SDR6</accession>
<protein>
    <submittedName>
        <fullName evidence="2">Uncharacterized protein</fullName>
    </submittedName>
</protein>
<evidence type="ECO:0000313" key="2">
    <source>
        <dbReference type="EMBL" id="GAI91098.1"/>
    </source>
</evidence>
<feature type="region of interest" description="Disordered" evidence="1">
    <location>
        <begin position="1"/>
        <end position="24"/>
    </location>
</feature>
<sequence>MFDKCEGETGPVGPAGADGQDGTDATSLRTVYFVNSGNPMPASPNPWIVQYSPYTEDDPPVLTVYISACCDVYSPIDGNELNPGDPYWNFDISDGTLGLYDCENYSVLIVTTE</sequence>
<evidence type="ECO:0000256" key="1">
    <source>
        <dbReference type="SAM" id="MobiDB-lite"/>
    </source>
</evidence>
<organism evidence="2">
    <name type="scientific">marine sediment metagenome</name>
    <dbReference type="NCBI Taxonomy" id="412755"/>
    <lineage>
        <taxon>unclassified sequences</taxon>
        <taxon>metagenomes</taxon>
        <taxon>ecological metagenomes</taxon>
    </lineage>
</organism>